<dbReference type="Gene3D" id="3.40.50.800">
    <property type="entry name" value="Anticodon-binding domain"/>
    <property type="match status" value="1"/>
</dbReference>
<dbReference type="EMBL" id="BKCJ011853550">
    <property type="protein sequence ID" value="GFD58482.1"/>
    <property type="molecule type" value="Genomic_DNA"/>
</dbReference>
<comment type="caution">
    <text evidence="2">The sequence shown here is derived from an EMBL/GenBank/DDBJ whole genome shotgun (WGS) entry which is preliminary data.</text>
</comment>
<dbReference type="InterPro" id="IPR004154">
    <property type="entry name" value="Anticodon-bd"/>
</dbReference>
<proteinExistence type="predicted"/>
<feature type="non-terminal residue" evidence="2">
    <location>
        <position position="84"/>
    </location>
</feature>
<dbReference type="AlphaFoldDB" id="A0A699XEF3"/>
<dbReference type="Pfam" id="PF03129">
    <property type="entry name" value="HGTP_anticodon"/>
    <property type="match status" value="1"/>
</dbReference>
<feature type="domain" description="Anticodon-binding" evidence="1">
    <location>
        <begin position="12"/>
        <end position="57"/>
    </location>
</feature>
<feature type="non-terminal residue" evidence="2">
    <location>
        <position position="1"/>
    </location>
</feature>
<evidence type="ECO:0000313" key="2">
    <source>
        <dbReference type="EMBL" id="GFD58482.1"/>
    </source>
</evidence>
<name>A0A699XEF3_TANCI</name>
<dbReference type="SUPFAM" id="SSF52954">
    <property type="entry name" value="Class II aaRS ABD-related"/>
    <property type="match status" value="1"/>
</dbReference>
<accession>A0A699XEF3</accession>
<evidence type="ECO:0000259" key="1">
    <source>
        <dbReference type="Pfam" id="PF03129"/>
    </source>
</evidence>
<sequence>APKPLPLSNIHLPIDIDTSSRPLGKKIADARAKKYNHIIVVGKRDVESGGMNMQIVNQPAEEAAMRALEEARGQQLSEADRSKK</sequence>
<protein>
    <recommendedName>
        <fullName evidence="1">Anticodon-binding domain-containing protein</fullName>
    </recommendedName>
</protein>
<dbReference type="InterPro" id="IPR036621">
    <property type="entry name" value="Anticodon-bd_dom_sf"/>
</dbReference>
<gene>
    <name evidence="2" type="ORF">Tci_930451</name>
</gene>
<reference evidence="2" key="1">
    <citation type="journal article" date="2019" name="Sci. Rep.">
        <title>Draft genome of Tanacetum cinerariifolium, the natural source of mosquito coil.</title>
        <authorList>
            <person name="Yamashiro T."/>
            <person name="Shiraishi A."/>
            <person name="Satake H."/>
            <person name="Nakayama K."/>
        </authorList>
    </citation>
    <scope>NUCLEOTIDE SEQUENCE</scope>
</reference>
<organism evidence="2">
    <name type="scientific">Tanacetum cinerariifolium</name>
    <name type="common">Dalmatian daisy</name>
    <name type="synonym">Chrysanthemum cinerariifolium</name>
    <dbReference type="NCBI Taxonomy" id="118510"/>
    <lineage>
        <taxon>Eukaryota</taxon>
        <taxon>Viridiplantae</taxon>
        <taxon>Streptophyta</taxon>
        <taxon>Embryophyta</taxon>
        <taxon>Tracheophyta</taxon>
        <taxon>Spermatophyta</taxon>
        <taxon>Magnoliopsida</taxon>
        <taxon>eudicotyledons</taxon>
        <taxon>Gunneridae</taxon>
        <taxon>Pentapetalae</taxon>
        <taxon>asterids</taxon>
        <taxon>campanulids</taxon>
        <taxon>Asterales</taxon>
        <taxon>Asteraceae</taxon>
        <taxon>Asteroideae</taxon>
        <taxon>Anthemideae</taxon>
        <taxon>Anthemidinae</taxon>
        <taxon>Tanacetum</taxon>
    </lineage>
</organism>